<name>S8C5X7_9LAMI</name>
<evidence type="ECO:0000256" key="3">
    <source>
        <dbReference type="SAM" id="Phobius"/>
    </source>
</evidence>
<feature type="region of interest" description="Disordered" evidence="2">
    <location>
        <begin position="18"/>
        <end position="46"/>
    </location>
</feature>
<keyword evidence="3" id="KW-0472">Membrane</keyword>
<dbReference type="AlphaFoldDB" id="S8C5X7"/>
<evidence type="ECO:0000256" key="2">
    <source>
        <dbReference type="SAM" id="MobiDB-lite"/>
    </source>
</evidence>
<dbReference type="Proteomes" id="UP000015453">
    <property type="component" value="Unassembled WGS sequence"/>
</dbReference>
<keyword evidence="3" id="KW-0812">Transmembrane</keyword>
<keyword evidence="3" id="KW-1133">Transmembrane helix</keyword>
<feature type="transmembrane region" description="Helical" evidence="3">
    <location>
        <begin position="80"/>
        <end position="99"/>
    </location>
</feature>
<evidence type="ECO:0000313" key="5">
    <source>
        <dbReference type="Proteomes" id="UP000015453"/>
    </source>
</evidence>
<evidence type="ECO:0000313" key="4">
    <source>
        <dbReference type="EMBL" id="EPS59821.1"/>
    </source>
</evidence>
<dbReference type="EMBL" id="AUSU01008050">
    <property type="protein sequence ID" value="EPS59821.1"/>
    <property type="molecule type" value="Genomic_DNA"/>
</dbReference>
<comment type="caution">
    <text evidence="4">The sequence shown here is derived from an EMBL/GenBank/DDBJ whole genome shotgun (WGS) entry which is preliminary data.</text>
</comment>
<accession>S8C5X7</accession>
<dbReference type="PANTHER" id="PTHR36339">
    <property type="entry name" value="F23A5.5"/>
    <property type="match status" value="1"/>
</dbReference>
<protein>
    <submittedName>
        <fullName evidence="4">Uncharacterized protein</fullName>
    </submittedName>
</protein>
<keyword evidence="5" id="KW-1185">Reference proteome</keyword>
<gene>
    <name evidence="4" type="ORF">M569_14986</name>
</gene>
<proteinExistence type="predicted"/>
<sequence>MRIIGSRIASIGGSNLGRRRLFSDGKPPSSGGGNANPTPSSSSLSTYEEQYKALENLDFMKASKILFSEPPKKKKFGWDFHLVQLFFACLPSLAVYLVAQYARSEMRRMDAELEKRKQAEAEKQAKEMERKNAEDEAAIASNPAIVEVKQRLDQLELTLNQIILQNNTKEKKEK</sequence>
<dbReference type="PANTHER" id="PTHR36339:SF2">
    <property type="entry name" value="F23A5.5"/>
    <property type="match status" value="1"/>
</dbReference>
<dbReference type="OrthoDB" id="2021107at2759"/>
<organism evidence="4 5">
    <name type="scientific">Genlisea aurea</name>
    <dbReference type="NCBI Taxonomy" id="192259"/>
    <lineage>
        <taxon>Eukaryota</taxon>
        <taxon>Viridiplantae</taxon>
        <taxon>Streptophyta</taxon>
        <taxon>Embryophyta</taxon>
        <taxon>Tracheophyta</taxon>
        <taxon>Spermatophyta</taxon>
        <taxon>Magnoliopsida</taxon>
        <taxon>eudicotyledons</taxon>
        <taxon>Gunneridae</taxon>
        <taxon>Pentapetalae</taxon>
        <taxon>asterids</taxon>
        <taxon>lamiids</taxon>
        <taxon>Lamiales</taxon>
        <taxon>Lentibulariaceae</taxon>
        <taxon>Genlisea</taxon>
    </lineage>
</organism>
<evidence type="ECO:0000256" key="1">
    <source>
        <dbReference type="SAM" id="Coils"/>
    </source>
</evidence>
<keyword evidence="1" id="KW-0175">Coiled coil</keyword>
<feature type="coiled-coil region" evidence="1">
    <location>
        <begin position="102"/>
        <end position="172"/>
    </location>
</feature>
<feature type="compositionally biased region" description="Polar residues" evidence="2">
    <location>
        <begin position="35"/>
        <end position="46"/>
    </location>
</feature>
<reference evidence="4 5" key="1">
    <citation type="journal article" date="2013" name="BMC Genomics">
        <title>The miniature genome of a carnivorous plant Genlisea aurea contains a low number of genes and short non-coding sequences.</title>
        <authorList>
            <person name="Leushkin E.V."/>
            <person name="Sutormin R.A."/>
            <person name="Nabieva E.R."/>
            <person name="Penin A.A."/>
            <person name="Kondrashov A.S."/>
            <person name="Logacheva M.D."/>
        </authorList>
    </citation>
    <scope>NUCLEOTIDE SEQUENCE [LARGE SCALE GENOMIC DNA]</scope>
</reference>